<reference evidence="1 2" key="1">
    <citation type="journal article" date="2013" name="Genome Biol. Evol.">
        <title>Genomes of Stigonematalean cyanobacteria (subsection V) and the evolution of oxygenic photosynthesis from prokaryotes to plastids.</title>
        <authorList>
            <person name="Dagan T."/>
            <person name="Roettger M."/>
            <person name="Stucken K."/>
            <person name="Landan G."/>
            <person name="Koch R."/>
            <person name="Major P."/>
            <person name="Gould S.B."/>
            <person name="Goremykin V.V."/>
            <person name="Rippka R."/>
            <person name="Tandeau de Marsac N."/>
            <person name="Gugger M."/>
            <person name="Lockhart P.J."/>
            <person name="Allen J.F."/>
            <person name="Brune I."/>
            <person name="Maus I."/>
            <person name="Puhler A."/>
            <person name="Martin W.F."/>
        </authorList>
    </citation>
    <scope>NUCLEOTIDE SEQUENCE [LARGE SCALE GENOMIC DNA]</scope>
    <source>
        <strain evidence="1 2">PCC 7110</strain>
    </source>
</reference>
<organism evidence="1 2">
    <name type="scientific">Scytonema hofmannii PCC 7110</name>
    <dbReference type="NCBI Taxonomy" id="128403"/>
    <lineage>
        <taxon>Bacteria</taxon>
        <taxon>Bacillati</taxon>
        <taxon>Cyanobacteriota</taxon>
        <taxon>Cyanophyceae</taxon>
        <taxon>Nostocales</taxon>
        <taxon>Scytonemataceae</taxon>
        <taxon>Scytonema</taxon>
    </lineage>
</organism>
<dbReference type="EMBL" id="ANNX02000053">
    <property type="protein sequence ID" value="KYC35103.1"/>
    <property type="molecule type" value="Genomic_DNA"/>
</dbReference>
<dbReference type="AlphaFoldDB" id="A0A139WRP7"/>
<evidence type="ECO:0000313" key="2">
    <source>
        <dbReference type="Proteomes" id="UP000076925"/>
    </source>
</evidence>
<proteinExistence type="predicted"/>
<name>A0A139WRP7_9CYAN</name>
<keyword evidence="2" id="KW-1185">Reference proteome</keyword>
<sequence length="208" mass="23492">MASRINLNEPFLEQIQRQAIRETLDLPLELSPAKSNFEEMLRVVRDAICKELADAKYDESELLGLRLEYRLIPKESDRSEEIYSVEWCQPFQGTGSRNKNLMSATTTVETANIGEENPKNSEDVSSRKLPVSVDFLETLAQRFDEAVVNLVPGSTGSAISWSFRSAPIEFLGRSCTCVGSNGKRYERLPDGTCSDYMCEIRIDRPKEV</sequence>
<dbReference type="RefSeq" id="WP_017743916.1">
    <property type="nucleotide sequence ID" value="NZ_KQ976354.1"/>
</dbReference>
<evidence type="ECO:0000313" key="1">
    <source>
        <dbReference type="EMBL" id="KYC35103.1"/>
    </source>
</evidence>
<protein>
    <submittedName>
        <fullName evidence="1">Uncharacterized protein</fullName>
    </submittedName>
</protein>
<gene>
    <name evidence="1" type="ORF">WA1_10275</name>
</gene>
<dbReference type="Proteomes" id="UP000076925">
    <property type="component" value="Unassembled WGS sequence"/>
</dbReference>
<comment type="caution">
    <text evidence="1">The sequence shown here is derived from an EMBL/GenBank/DDBJ whole genome shotgun (WGS) entry which is preliminary data.</text>
</comment>
<accession>A0A139WRP7</accession>